<dbReference type="Proteomes" id="UP001497600">
    <property type="component" value="Chromosome E"/>
</dbReference>
<keyword evidence="7" id="KW-0131">Cell cycle</keyword>
<protein>
    <submittedName>
        <fullName evidence="7">Cell division control protein 73</fullName>
    </submittedName>
</protein>
<dbReference type="EMBL" id="OZ004257">
    <property type="protein sequence ID" value="CAK7909093.1"/>
    <property type="molecule type" value="Genomic_DNA"/>
</dbReference>
<dbReference type="PANTHER" id="PTHR12466:SF8">
    <property type="entry name" value="PARAFIBROMIN"/>
    <property type="match status" value="1"/>
</dbReference>
<evidence type="ECO:0000256" key="3">
    <source>
        <dbReference type="ARBA" id="ARBA00023163"/>
    </source>
</evidence>
<proteinExistence type="inferred from homology"/>
<keyword evidence="4" id="KW-0539">Nucleus</keyword>
<dbReference type="GO" id="GO:0051301">
    <property type="term" value="P:cell division"/>
    <property type="evidence" value="ECO:0007669"/>
    <property type="project" value="UniProtKB-KW"/>
</dbReference>
<sequence length="388" mass="43272">MSPLQKFRAACVKSQPVVLQNESGVETQSIKEAATIKVNDDVFPLDTVTEFYSEDKPQSLRSVVFCWLHDRSSISDYRTECLDNGIQDFKFLVKTELSAWLSGKSETCEFVKNDNVDGSAASRGNGVTTSDSSVKTDGDVGSSQSKSTDINAVNVENSNKRKLELQYESDSIDHNAALRGSKNIDFGYLISDAKRLIQTLKKSKPGQSSALSSSGHSSSGSKSAKKQPIIIVSPATTSLLSLANIKEFFENGRFVDPNDGSVKKPSSGIITISHESERLVSAAQQIMVVDNVDIFTKPEYWDRVVAVFTTGQTWQFSKYKYSRPEDLFQRYTGFYVSYQGDVTPKQIKDWNVTEIKVDRGDKRFRDKMIVRDFWAQMEKVLIGKGYGK</sequence>
<comment type="subcellular location">
    <subcellularLocation>
        <location evidence="1">Nucleus</location>
    </subcellularLocation>
</comment>
<feature type="compositionally biased region" description="Low complexity" evidence="5">
    <location>
        <begin position="205"/>
        <end position="226"/>
    </location>
</feature>
<gene>
    <name evidence="7" type="primary">CDC73</name>
    <name evidence="7" type="ORF">CAAN4_E13168</name>
</gene>
<dbReference type="Pfam" id="PF05179">
    <property type="entry name" value="CDC73_C"/>
    <property type="match status" value="1"/>
</dbReference>
<evidence type="ECO:0000313" key="8">
    <source>
        <dbReference type="Proteomes" id="UP001497600"/>
    </source>
</evidence>
<dbReference type="InterPro" id="IPR031336">
    <property type="entry name" value="CDC73_C"/>
</dbReference>
<keyword evidence="7" id="KW-0132">Cell division</keyword>
<evidence type="ECO:0000256" key="1">
    <source>
        <dbReference type="ARBA" id="ARBA00004123"/>
    </source>
</evidence>
<organism evidence="7 8">
    <name type="scientific">[Candida] anglica</name>
    <dbReference type="NCBI Taxonomy" id="148631"/>
    <lineage>
        <taxon>Eukaryota</taxon>
        <taxon>Fungi</taxon>
        <taxon>Dikarya</taxon>
        <taxon>Ascomycota</taxon>
        <taxon>Saccharomycotina</taxon>
        <taxon>Pichiomycetes</taxon>
        <taxon>Debaryomycetaceae</taxon>
        <taxon>Kurtzmaniella</taxon>
    </lineage>
</organism>
<reference evidence="7 8" key="1">
    <citation type="submission" date="2024-01" db="EMBL/GenBank/DDBJ databases">
        <authorList>
            <consortium name="Genoscope - CEA"/>
            <person name="William W."/>
        </authorList>
    </citation>
    <scope>NUCLEOTIDE SEQUENCE [LARGE SCALE GENOMIC DNA]</scope>
    <source>
        <strain evidence="7 8">29B2s-10</strain>
    </source>
</reference>
<name>A0ABP0EDJ0_9ASCO</name>
<feature type="region of interest" description="Disordered" evidence="5">
    <location>
        <begin position="204"/>
        <end position="226"/>
    </location>
</feature>
<evidence type="ECO:0000256" key="4">
    <source>
        <dbReference type="ARBA" id="ARBA00023242"/>
    </source>
</evidence>
<dbReference type="InterPro" id="IPR007852">
    <property type="entry name" value="Cdc73/Parafibromin"/>
</dbReference>
<evidence type="ECO:0000256" key="5">
    <source>
        <dbReference type="SAM" id="MobiDB-lite"/>
    </source>
</evidence>
<feature type="compositionally biased region" description="Polar residues" evidence="5">
    <location>
        <begin position="125"/>
        <end position="153"/>
    </location>
</feature>
<keyword evidence="3" id="KW-0804">Transcription</keyword>
<accession>A0ABP0EDJ0</accession>
<evidence type="ECO:0000256" key="2">
    <source>
        <dbReference type="ARBA" id="ARBA00010427"/>
    </source>
</evidence>
<dbReference type="InterPro" id="IPR038103">
    <property type="entry name" value="CDC73_C_sf"/>
</dbReference>
<evidence type="ECO:0000259" key="6">
    <source>
        <dbReference type="Pfam" id="PF05179"/>
    </source>
</evidence>
<feature type="domain" description="Cell division control protein 73 C-terminal" evidence="6">
    <location>
        <begin position="225"/>
        <end position="379"/>
    </location>
</feature>
<feature type="region of interest" description="Disordered" evidence="5">
    <location>
        <begin position="119"/>
        <end position="153"/>
    </location>
</feature>
<keyword evidence="8" id="KW-1185">Reference proteome</keyword>
<dbReference type="Gene3D" id="3.40.50.11990">
    <property type="entry name" value="RNA polymerase II accessory factor, Cdc73 C-terminal domain"/>
    <property type="match status" value="1"/>
</dbReference>
<comment type="similarity">
    <text evidence="2">Belongs to the CDC73 family.</text>
</comment>
<dbReference type="PANTHER" id="PTHR12466">
    <property type="entry name" value="CDC73 DOMAIN PROTEIN"/>
    <property type="match status" value="1"/>
</dbReference>
<evidence type="ECO:0000313" key="7">
    <source>
        <dbReference type="EMBL" id="CAK7909093.1"/>
    </source>
</evidence>